<accession>A0A562JC85</accession>
<comment type="caution">
    <text evidence="1">The sequence shown here is derived from an EMBL/GenBank/DDBJ whole genome shotgun (WGS) entry which is preliminary data.</text>
</comment>
<organism evidence="1 2">
    <name type="scientific">Sedimentibacter saalensis</name>
    <dbReference type="NCBI Taxonomy" id="130788"/>
    <lineage>
        <taxon>Bacteria</taxon>
        <taxon>Bacillati</taxon>
        <taxon>Bacillota</taxon>
        <taxon>Tissierellia</taxon>
        <taxon>Sedimentibacter</taxon>
    </lineage>
</organism>
<dbReference type="Proteomes" id="UP000315343">
    <property type="component" value="Unassembled WGS sequence"/>
</dbReference>
<protein>
    <submittedName>
        <fullName evidence="1">Uncharacterized protein</fullName>
    </submittedName>
</protein>
<dbReference type="RefSeq" id="WP_281291832.1">
    <property type="nucleotide sequence ID" value="NZ_DAMBUX010000003.1"/>
</dbReference>
<proteinExistence type="predicted"/>
<evidence type="ECO:0000313" key="1">
    <source>
        <dbReference type="EMBL" id="TWH80384.1"/>
    </source>
</evidence>
<name>A0A562JC85_9FIRM</name>
<gene>
    <name evidence="1" type="ORF">LY60_01645</name>
</gene>
<keyword evidence="2" id="KW-1185">Reference proteome</keyword>
<reference evidence="1 2" key="1">
    <citation type="submission" date="2019-07" db="EMBL/GenBank/DDBJ databases">
        <title>Genomic Encyclopedia of Type Strains, Phase I: the one thousand microbial genomes (KMG-I) project.</title>
        <authorList>
            <person name="Kyrpides N."/>
        </authorList>
    </citation>
    <scope>NUCLEOTIDE SEQUENCE [LARGE SCALE GENOMIC DNA]</scope>
    <source>
        <strain evidence="1 2">DSM 13558</strain>
    </source>
</reference>
<dbReference type="AlphaFoldDB" id="A0A562JC85"/>
<evidence type="ECO:0000313" key="2">
    <source>
        <dbReference type="Proteomes" id="UP000315343"/>
    </source>
</evidence>
<sequence length="41" mass="4639">MNEGNISDITDIKKLNENASMKRNHNNFLTGGNCNERNSIM</sequence>
<dbReference type="EMBL" id="VLKH01000004">
    <property type="protein sequence ID" value="TWH80384.1"/>
    <property type="molecule type" value="Genomic_DNA"/>
</dbReference>